<organism evidence="1 2">
    <name type="scientific">Rhodoplanes tepidamans</name>
    <name type="common">Rhodoplanes cryptolactis</name>
    <dbReference type="NCBI Taxonomy" id="200616"/>
    <lineage>
        <taxon>Bacteria</taxon>
        <taxon>Pseudomonadati</taxon>
        <taxon>Pseudomonadota</taxon>
        <taxon>Alphaproteobacteria</taxon>
        <taxon>Hyphomicrobiales</taxon>
        <taxon>Nitrobacteraceae</taxon>
        <taxon>Rhodoplanes</taxon>
    </lineage>
</organism>
<gene>
    <name evidence="1" type="ORF">PQJ73_29375</name>
</gene>
<accession>A0ABT5JJ99</accession>
<keyword evidence="2" id="KW-1185">Reference proteome</keyword>
<dbReference type="Pfam" id="PF13711">
    <property type="entry name" value="DUF4160"/>
    <property type="match status" value="1"/>
</dbReference>
<evidence type="ECO:0000313" key="2">
    <source>
        <dbReference type="Proteomes" id="UP001165652"/>
    </source>
</evidence>
<name>A0ABT5JJ99_RHOTP</name>
<sequence>MPTLATLGSVLIRMFADDHNPPHFHIVTPDHEALIRLSDLSVMAGSIDRRSLAVALDWAIKNRETLEHEWSRLNER</sequence>
<dbReference type="EMBL" id="JAQQLI010000092">
    <property type="protein sequence ID" value="MDC7789810.1"/>
    <property type="molecule type" value="Genomic_DNA"/>
</dbReference>
<protein>
    <submittedName>
        <fullName evidence="1">DUF4160 domain-containing protein</fullName>
    </submittedName>
</protein>
<reference evidence="1" key="1">
    <citation type="journal article" date="2023" name="Microbiol Resour">
        <title>Genome Sequences of Rhodoplanes serenus and Two Thermotolerant Strains, Rhodoplanes tepidamans and 'Rhodoplanes cryptolactis,' Further Refine the Genus.</title>
        <authorList>
            <person name="Rayyan A.A."/>
            <person name="Kyndt J.A."/>
        </authorList>
    </citation>
    <scope>NUCLEOTIDE SEQUENCE</scope>
    <source>
        <strain evidence="1">DSM 9987</strain>
    </source>
</reference>
<comment type="caution">
    <text evidence="1">The sequence shown here is derived from an EMBL/GenBank/DDBJ whole genome shotgun (WGS) entry which is preliminary data.</text>
</comment>
<proteinExistence type="predicted"/>
<dbReference type="Proteomes" id="UP001165652">
    <property type="component" value="Unassembled WGS sequence"/>
</dbReference>
<evidence type="ECO:0000313" key="1">
    <source>
        <dbReference type="EMBL" id="MDC7789810.1"/>
    </source>
</evidence>
<reference evidence="1" key="2">
    <citation type="submission" date="2023-02" db="EMBL/GenBank/DDBJ databases">
        <authorList>
            <person name="Rayyan A."/>
            <person name="Meyer T."/>
            <person name="Kyndt J.A."/>
        </authorList>
    </citation>
    <scope>NUCLEOTIDE SEQUENCE</scope>
    <source>
        <strain evidence="1">DSM 9987</strain>
    </source>
</reference>
<dbReference type="InterPro" id="IPR025427">
    <property type="entry name" value="DUF4160"/>
</dbReference>
<dbReference type="RefSeq" id="WP_272780632.1">
    <property type="nucleotide sequence ID" value="NZ_JAQQLI010000092.1"/>
</dbReference>